<evidence type="ECO:0000256" key="1">
    <source>
        <dbReference type="ARBA" id="ARBA00022729"/>
    </source>
</evidence>
<name>A0ABS5QWK0_9LACO</name>
<accession>A0ABS5QWK0</accession>
<feature type="compositionally biased region" description="Basic and acidic residues" evidence="2">
    <location>
        <begin position="356"/>
        <end position="381"/>
    </location>
</feature>
<keyword evidence="5" id="KW-1185">Reference proteome</keyword>
<dbReference type="InterPro" id="IPR011439">
    <property type="entry name" value="DUF1542"/>
</dbReference>
<dbReference type="InterPro" id="IPR013320">
    <property type="entry name" value="ConA-like_dom_sf"/>
</dbReference>
<dbReference type="InterPro" id="IPR051136">
    <property type="entry name" value="Intracellular_Lectin-GPT"/>
</dbReference>
<dbReference type="InterPro" id="IPR022263">
    <property type="entry name" value="KxYKxGKxW"/>
</dbReference>
<dbReference type="PANTHER" id="PTHR12223:SF28">
    <property type="entry name" value="LECTIN, MANNOSE BINDING 1 LIKE"/>
    <property type="match status" value="1"/>
</dbReference>
<dbReference type="Pfam" id="PF19258">
    <property type="entry name" value="KxYKxGKxW_sig"/>
    <property type="match status" value="1"/>
</dbReference>
<proteinExistence type="predicted"/>
<sequence>MEERKGHFKLYKKGKIWISACLSIVVLFSMSTALVPNSNSSVSAEVVSQQPNESKTVTAVDFKDYFELAGSAEFYKDTQEEKGVRLTQNSKFKAGSIFLKTKIDMSQSFTLKGKIRFGGNNPGGDGIAVGFADETPGTIGKQGNAFGMGGLSNAFGVKFDTFRNNDSNEYYDKDIYPNNTMGLVYTDSNKKVINKSGDEGVTHSSIKGANNQWSDLTVIYDGKTKKMTVSGSGGTVTFDASQYIKNNDLAFFISASTGDLTNEHLFEFTSFEYTPSLTDIKKDQNKSLQEEHDQVVKDIDQDETLTSEEKAKQKADADKALEDGQKAIEQAKDADEVNQAFNNGKEQINQAHQPGKRLDEQKDDQNKSLQEEHDQVVKDIDQPETGTRSRAKNLMNSLITLGLLGLSTILMIKTKK</sequence>
<dbReference type="Pfam" id="PF18483">
    <property type="entry name" value="Lectin_L-type_dom"/>
    <property type="match status" value="1"/>
</dbReference>
<dbReference type="PANTHER" id="PTHR12223">
    <property type="entry name" value="VESICULAR MANNOSE-BINDING LECTIN"/>
    <property type="match status" value="1"/>
</dbReference>
<gene>
    <name evidence="4" type="ORF">G6R30_03455</name>
</gene>
<dbReference type="SUPFAM" id="SSF49899">
    <property type="entry name" value="Concanavalin A-like lectins/glucanases"/>
    <property type="match status" value="1"/>
</dbReference>
<evidence type="ECO:0000313" key="4">
    <source>
        <dbReference type="EMBL" id="MBS9337515.1"/>
    </source>
</evidence>
<organism evidence="4 5">
    <name type="scientific">Fructobacillus parabroussonetiae</name>
    <dbReference type="NCBI Taxonomy" id="2713174"/>
    <lineage>
        <taxon>Bacteria</taxon>
        <taxon>Bacillati</taxon>
        <taxon>Bacillota</taxon>
        <taxon>Bacilli</taxon>
        <taxon>Lactobacillales</taxon>
        <taxon>Lactobacillaceae</taxon>
        <taxon>Fructobacillus</taxon>
    </lineage>
</organism>
<dbReference type="Gene3D" id="2.60.120.200">
    <property type="match status" value="1"/>
</dbReference>
<dbReference type="NCBIfam" id="TIGR03715">
    <property type="entry name" value="KxYKxGKxW"/>
    <property type="match status" value="1"/>
</dbReference>
<dbReference type="Proteomes" id="UP001519503">
    <property type="component" value="Unassembled WGS sequence"/>
</dbReference>
<dbReference type="CDD" id="cd01951">
    <property type="entry name" value="lectin_L-type"/>
    <property type="match status" value="1"/>
</dbReference>
<feature type="compositionally biased region" description="Basic and acidic residues" evidence="2">
    <location>
        <begin position="307"/>
        <end position="320"/>
    </location>
</feature>
<keyword evidence="1" id="KW-0732">Signal</keyword>
<feature type="region of interest" description="Disordered" evidence="2">
    <location>
        <begin position="284"/>
        <end position="320"/>
    </location>
</feature>
<protein>
    <submittedName>
        <fullName evidence="4">DUF1542 domain-containing protein</fullName>
    </submittedName>
</protein>
<feature type="region of interest" description="Disordered" evidence="2">
    <location>
        <begin position="346"/>
        <end position="389"/>
    </location>
</feature>
<reference evidence="4 5" key="1">
    <citation type="submission" date="2020-02" db="EMBL/GenBank/DDBJ databases">
        <title>Fructobacillus sp. isolated from paper mulberry of Taiwan.</title>
        <authorList>
            <person name="Lin S.-T."/>
        </authorList>
    </citation>
    <scope>NUCLEOTIDE SEQUENCE [LARGE SCALE GENOMIC DNA]</scope>
    <source>
        <strain evidence="4 5">S1-1</strain>
    </source>
</reference>
<feature type="domain" description="DUF1542" evidence="3">
    <location>
        <begin position="281"/>
        <end position="352"/>
    </location>
</feature>
<evidence type="ECO:0000259" key="3">
    <source>
        <dbReference type="Pfam" id="PF07564"/>
    </source>
</evidence>
<comment type="caution">
    <text evidence="4">The sequence shown here is derived from an EMBL/GenBank/DDBJ whole genome shotgun (WGS) entry which is preliminary data.</text>
</comment>
<dbReference type="InterPro" id="IPR056573">
    <property type="entry name" value="Lectin_L-type_dom"/>
</dbReference>
<evidence type="ECO:0000256" key="2">
    <source>
        <dbReference type="SAM" id="MobiDB-lite"/>
    </source>
</evidence>
<feature type="compositionally biased region" description="Basic and acidic residues" evidence="2">
    <location>
        <begin position="284"/>
        <end position="299"/>
    </location>
</feature>
<evidence type="ECO:0000313" key="5">
    <source>
        <dbReference type="Proteomes" id="UP001519503"/>
    </source>
</evidence>
<dbReference type="Pfam" id="PF07564">
    <property type="entry name" value="DUF1542"/>
    <property type="match status" value="1"/>
</dbReference>
<dbReference type="EMBL" id="JAAMFL010000005">
    <property type="protein sequence ID" value="MBS9337515.1"/>
    <property type="molecule type" value="Genomic_DNA"/>
</dbReference>
<dbReference type="RefSeq" id="WP_213821482.1">
    <property type="nucleotide sequence ID" value="NZ_JAAMFL010000005.1"/>
</dbReference>